<dbReference type="SUPFAM" id="SSF55681">
    <property type="entry name" value="Class II aaRS and biotin synthetases"/>
    <property type="match status" value="1"/>
</dbReference>
<dbReference type="GO" id="GO:0016740">
    <property type="term" value="F:transferase activity"/>
    <property type="evidence" value="ECO:0007669"/>
    <property type="project" value="UniProtKB-ARBA"/>
</dbReference>
<dbReference type="EC" id="6.3.4.15" evidence="3"/>
<dbReference type="EMBL" id="CP027228">
    <property type="protein sequence ID" value="AVM47531.1"/>
    <property type="molecule type" value="Genomic_DNA"/>
</dbReference>
<dbReference type="Gene3D" id="2.30.30.100">
    <property type="match status" value="1"/>
</dbReference>
<protein>
    <recommendedName>
        <fullName evidence="3">biotin--[biotin carboxyl-carrier protein] ligase</fullName>
        <ecNumber evidence="3">6.3.4.15</ecNumber>
    </recommendedName>
</protein>
<dbReference type="CDD" id="cd16442">
    <property type="entry name" value="BPL"/>
    <property type="match status" value="1"/>
</dbReference>
<dbReference type="PROSITE" id="PS51733">
    <property type="entry name" value="BPL_LPL_CATALYTIC"/>
    <property type="match status" value="1"/>
</dbReference>
<dbReference type="RefSeq" id="WP_106056395.1">
    <property type="nucleotide sequence ID" value="NZ_CP027228.1"/>
</dbReference>
<dbReference type="GO" id="GO:0005737">
    <property type="term" value="C:cytoplasm"/>
    <property type="evidence" value="ECO:0007669"/>
    <property type="project" value="TreeGrafter"/>
</dbReference>
<keyword evidence="2" id="KW-0092">Biotin</keyword>
<accession>A0A2S0L2K8</accession>
<dbReference type="Pfam" id="PF03099">
    <property type="entry name" value="BPL_LplA_LipB"/>
    <property type="match status" value="1"/>
</dbReference>
<reference evidence="6" key="1">
    <citation type="submission" date="2018-02" db="EMBL/GenBank/DDBJ databases">
        <authorList>
            <person name="Holder M.E."/>
            <person name="Ajami N.J."/>
            <person name="Petrosino J.F."/>
        </authorList>
    </citation>
    <scope>NUCLEOTIDE SEQUENCE [LARGE SCALE GENOMIC DNA]</scope>
    <source>
        <strain evidence="6">CCUG 47132</strain>
    </source>
</reference>
<evidence type="ECO:0000256" key="3">
    <source>
        <dbReference type="ARBA" id="ARBA00024227"/>
    </source>
</evidence>
<dbReference type="GO" id="GO:0004077">
    <property type="term" value="F:biotin--[biotin carboxyl-carrier protein] ligase activity"/>
    <property type="evidence" value="ECO:0007669"/>
    <property type="project" value="UniProtKB-EC"/>
</dbReference>
<dbReference type="PANTHER" id="PTHR12835">
    <property type="entry name" value="BIOTIN PROTEIN LIGASE"/>
    <property type="match status" value="1"/>
</dbReference>
<evidence type="ECO:0000256" key="2">
    <source>
        <dbReference type="ARBA" id="ARBA00023267"/>
    </source>
</evidence>
<dbReference type="OrthoDB" id="9807064at2"/>
<dbReference type="Gene3D" id="3.30.930.10">
    <property type="entry name" value="Bira Bifunctional Protein, Domain 2"/>
    <property type="match status" value="1"/>
</dbReference>
<dbReference type="Proteomes" id="UP000237883">
    <property type="component" value="Chromosome"/>
</dbReference>
<sequence>MHDFRLYEDSVISEINRKHKADSVLPNGFRYIYFENIDSTNKYAKEHAGELENAIIVAENQYAGVGKNSSHWWSSPCQSILATIMLSIDLEPAETIVYPLLVGVIIREVLAEHGVEAEVKWPNDIYIGGKKLGGILCETIIENGKTEKLIIGFGINVNQTKEEMTLYNMTSLYEYKGIEFNRCELLADIIVKLFEHLKDSSSDNTKYMEREVNSHLFAKGLTVTFESDKRYEGTLTGVGEDGALLLLTESGMKKFISGKIIM</sequence>
<keyword evidence="6" id="KW-1185">Reference proteome</keyword>
<dbReference type="InterPro" id="IPR003142">
    <property type="entry name" value="BPL_C"/>
</dbReference>
<dbReference type="InterPro" id="IPR004408">
    <property type="entry name" value="Biotin_CoA_COase_ligase"/>
</dbReference>
<dbReference type="InterPro" id="IPR045864">
    <property type="entry name" value="aa-tRNA-synth_II/BPL/LPL"/>
</dbReference>
<dbReference type="AlphaFoldDB" id="A0A2S0L2K8"/>
<evidence type="ECO:0000259" key="4">
    <source>
        <dbReference type="PROSITE" id="PS51733"/>
    </source>
</evidence>
<evidence type="ECO:0000256" key="1">
    <source>
        <dbReference type="ARBA" id="ARBA00022598"/>
    </source>
</evidence>
<dbReference type="GO" id="GO:0009249">
    <property type="term" value="P:protein lipoylation"/>
    <property type="evidence" value="ECO:0007669"/>
    <property type="project" value="UniProtKB-ARBA"/>
</dbReference>
<name>A0A2S0L2K8_9FIRM</name>
<keyword evidence="1 5" id="KW-0436">Ligase</keyword>
<dbReference type="KEGG" id="mdv:C5Q96_01070"/>
<evidence type="ECO:0000313" key="6">
    <source>
        <dbReference type="Proteomes" id="UP000237883"/>
    </source>
</evidence>
<feature type="domain" description="BPL/LPL catalytic" evidence="4">
    <location>
        <begin position="16"/>
        <end position="201"/>
    </location>
</feature>
<evidence type="ECO:0000313" key="5">
    <source>
        <dbReference type="EMBL" id="AVM47531.1"/>
    </source>
</evidence>
<dbReference type="NCBIfam" id="TIGR00121">
    <property type="entry name" value="birA_ligase"/>
    <property type="match status" value="1"/>
</dbReference>
<dbReference type="Pfam" id="PF02237">
    <property type="entry name" value="BPL_C"/>
    <property type="match status" value="1"/>
</dbReference>
<gene>
    <name evidence="5" type="ORF">C5Q96_01070</name>
</gene>
<organism evidence="5 6">
    <name type="scientific">Mogibacterium diversum</name>
    <dbReference type="NCBI Taxonomy" id="114527"/>
    <lineage>
        <taxon>Bacteria</taxon>
        <taxon>Bacillati</taxon>
        <taxon>Bacillota</taxon>
        <taxon>Clostridia</taxon>
        <taxon>Peptostreptococcales</taxon>
        <taxon>Anaerovoracaceae</taxon>
        <taxon>Mogibacterium</taxon>
    </lineage>
</organism>
<proteinExistence type="predicted"/>
<dbReference type="PANTHER" id="PTHR12835:SF5">
    <property type="entry name" value="BIOTIN--PROTEIN LIGASE"/>
    <property type="match status" value="1"/>
</dbReference>
<dbReference type="InterPro" id="IPR004143">
    <property type="entry name" value="BPL_LPL_catalytic"/>
</dbReference>
<dbReference type="GeneID" id="78390841"/>